<dbReference type="RefSeq" id="WP_208877026.1">
    <property type="nucleotide sequence ID" value="NZ_CP031320.1"/>
</dbReference>
<dbReference type="SUPFAM" id="SSF53335">
    <property type="entry name" value="S-adenosyl-L-methionine-dependent methyltransferases"/>
    <property type="match status" value="1"/>
</dbReference>
<dbReference type="GO" id="GO:0008168">
    <property type="term" value="F:methyltransferase activity"/>
    <property type="evidence" value="ECO:0007669"/>
    <property type="project" value="UniProtKB-KW"/>
</dbReference>
<keyword evidence="2" id="KW-0808">Transferase</keyword>
<gene>
    <name evidence="2" type="ORF">DVA86_08425</name>
</gene>
<sequence length="336" mass="36511">MSEDATAHETGTAHDTAEQLSRRIDTSRAHPARVYDAFLGGKDHYPADSEAAKAALAANPRGYLDVRHNRAFLRRAVGQLAAEAGIRQFLDVGTGLPTQENVHQIAQRTAPESRVVYVDNDPVVLVHARVLLDSGPAGRTDYVDADLRDPATILREAARTLDFDRPVGLVLVAILHFVEDEEAYAAVRELLAALPSGSHLVLSHLTADRNPERITKVAETYQKRGLTFVLRPEAKIRKFLTDNGLEMIEPGLVPVHRWRPDHRPDVERESAADGGAGGAEGAGGADGPDRTDRGDGTVVERDGRDGLEDVGRTRYRDIADVTDADINILAAVARKP</sequence>
<dbReference type="InterPro" id="IPR029063">
    <property type="entry name" value="SAM-dependent_MTases_sf"/>
</dbReference>
<evidence type="ECO:0000313" key="3">
    <source>
        <dbReference type="Proteomes" id="UP000254425"/>
    </source>
</evidence>
<dbReference type="InterPro" id="IPR006764">
    <property type="entry name" value="SAM_dep_MeTrfase_SAV2177_type"/>
</dbReference>
<dbReference type="AlphaFoldDB" id="A0A345XM01"/>
<name>A0A345XM01_9ACTN</name>
<keyword evidence="3" id="KW-1185">Reference proteome</keyword>
<dbReference type="Pfam" id="PF04672">
    <property type="entry name" value="Methyltransf_19"/>
    <property type="match status" value="1"/>
</dbReference>
<proteinExistence type="predicted"/>
<dbReference type="EMBL" id="CP031320">
    <property type="protein sequence ID" value="AXK32667.1"/>
    <property type="molecule type" value="Genomic_DNA"/>
</dbReference>
<protein>
    <submittedName>
        <fullName evidence="2">SAM-dependent methyltransferase</fullName>
    </submittedName>
</protein>
<dbReference type="Gene3D" id="3.40.50.150">
    <property type="entry name" value="Vaccinia Virus protein VP39"/>
    <property type="match status" value="1"/>
</dbReference>
<keyword evidence="2" id="KW-0489">Methyltransferase</keyword>
<dbReference type="GO" id="GO:0032259">
    <property type="term" value="P:methylation"/>
    <property type="evidence" value="ECO:0007669"/>
    <property type="project" value="UniProtKB-KW"/>
</dbReference>
<reference evidence="2 3" key="1">
    <citation type="submission" date="2018-07" db="EMBL/GenBank/DDBJ databases">
        <title>Draft genome of the type strain Streptomyces armeniacus ATCC 15676.</title>
        <authorList>
            <person name="Labana P."/>
            <person name="Gosse J.T."/>
            <person name="Boddy C.N."/>
        </authorList>
    </citation>
    <scope>NUCLEOTIDE SEQUENCE [LARGE SCALE GENOMIC DNA]</scope>
    <source>
        <strain evidence="2 3">ATCC 15676</strain>
    </source>
</reference>
<feature type="region of interest" description="Disordered" evidence="1">
    <location>
        <begin position="1"/>
        <end position="26"/>
    </location>
</feature>
<evidence type="ECO:0000256" key="1">
    <source>
        <dbReference type="SAM" id="MobiDB-lite"/>
    </source>
</evidence>
<accession>A0A345XM01</accession>
<evidence type="ECO:0000313" key="2">
    <source>
        <dbReference type="EMBL" id="AXK32667.1"/>
    </source>
</evidence>
<organism evidence="2 3">
    <name type="scientific">Streptomyces armeniacus</name>
    <dbReference type="NCBI Taxonomy" id="83291"/>
    <lineage>
        <taxon>Bacteria</taxon>
        <taxon>Bacillati</taxon>
        <taxon>Actinomycetota</taxon>
        <taxon>Actinomycetes</taxon>
        <taxon>Kitasatosporales</taxon>
        <taxon>Streptomycetaceae</taxon>
        <taxon>Streptomyces</taxon>
    </lineage>
</organism>
<feature type="compositionally biased region" description="Gly residues" evidence="1">
    <location>
        <begin position="274"/>
        <end position="286"/>
    </location>
</feature>
<dbReference type="KEGG" id="sarm:DVA86_08425"/>
<dbReference type="Proteomes" id="UP000254425">
    <property type="component" value="Chromosome"/>
</dbReference>
<feature type="region of interest" description="Disordered" evidence="1">
    <location>
        <begin position="265"/>
        <end position="313"/>
    </location>
</feature>
<feature type="compositionally biased region" description="Basic and acidic residues" evidence="1">
    <location>
        <begin position="287"/>
        <end position="313"/>
    </location>
</feature>